<keyword evidence="2" id="KW-1185">Reference proteome</keyword>
<dbReference type="AlphaFoldDB" id="A0A937UU54"/>
<sequence length="262" mass="27220">MGQSAAGVVGPPPPGPDTSAGLAADALLAAWEAAASAAGHGRALALLAPLPAPRAAALPLGRRDALLLDLYRGVRGPWLDALAECPGCAATVEIRLAVAELVDGYPAAASGSEPLGDPGPRDLDLGTARVRARCPATADLVAAAAAGTADGARDVLVARCVELVSRPDGSARPLDDDELDRVGRHLERADPLVDVRLDIRCDECGHGWPAPLDVPALVWAQVRAGARRLLTEVDALARRYGWSQAEILGLSERRRRAYLDLT</sequence>
<evidence type="ECO:0000313" key="2">
    <source>
        <dbReference type="Proteomes" id="UP000604475"/>
    </source>
</evidence>
<evidence type="ECO:0008006" key="3">
    <source>
        <dbReference type="Google" id="ProtNLM"/>
    </source>
</evidence>
<evidence type="ECO:0000313" key="1">
    <source>
        <dbReference type="EMBL" id="MBL7633748.1"/>
    </source>
</evidence>
<dbReference type="Proteomes" id="UP000604475">
    <property type="component" value="Unassembled WGS sequence"/>
</dbReference>
<reference evidence="1" key="1">
    <citation type="submission" date="2020-12" db="EMBL/GenBank/DDBJ databases">
        <title>Genomic characterization of non-nitrogen-fixing Frankia strains.</title>
        <authorList>
            <person name="Carlos-Shanley C."/>
            <person name="Guerra T."/>
            <person name="Hahn D."/>
        </authorList>
    </citation>
    <scope>NUCLEOTIDE SEQUENCE</scope>
    <source>
        <strain evidence="1">CN6</strain>
    </source>
</reference>
<protein>
    <recommendedName>
        <fullName evidence="3">Phage baseplate protein</fullName>
    </recommendedName>
</protein>
<name>A0A937UU54_9ACTN</name>
<dbReference type="EMBL" id="JAEACQ010000397">
    <property type="protein sequence ID" value="MBL7633748.1"/>
    <property type="molecule type" value="Genomic_DNA"/>
</dbReference>
<accession>A0A937UU54</accession>
<dbReference type="RefSeq" id="WP_203005304.1">
    <property type="nucleotide sequence ID" value="NZ_JADWYU010000225.1"/>
</dbReference>
<comment type="caution">
    <text evidence="1">The sequence shown here is derived from an EMBL/GenBank/DDBJ whole genome shotgun (WGS) entry which is preliminary data.</text>
</comment>
<gene>
    <name evidence="1" type="ORF">I7412_42695</name>
</gene>
<proteinExistence type="predicted"/>
<organism evidence="1 2">
    <name type="scientific">Frankia nepalensis</name>
    <dbReference type="NCBI Taxonomy" id="1836974"/>
    <lineage>
        <taxon>Bacteria</taxon>
        <taxon>Bacillati</taxon>
        <taxon>Actinomycetota</taxon>
        <taxon>Actinomycetes</taxon>
        <taxon>Frankiales</taxon>
        <taxon>Frankiaceae</taxon>
        <taxon>Frankia</taxon>
    </lineage>
</organism>